<name>A0A8J6H9H7_TENMO</name>
<feature type="domain" description="Chitin-binding type-4" evidence="7">
    <location>
        <begin position="705"/>
        <end position="862"/>
    </location>
</feature>
<feature type="domain" description="Chitin-binding type-4" evidence="7">
    <location>
        <begin position="514"/>
        <end position="670"/>
    </location>
</feature>
<comment type="cofactor">
    <cofactor evidence="1">
        <name>Cu(2+)</name>
        <dbReference type="ChEBI" id="CHEBI:29036"/>
    </cofactor>
</comment>
<keyword evidence="4" id="KW-1015">Disulfide bond</keyword>
<comment type="caution">
    <text evidence="8">The sequence shown here is derived from an EMBL/GenBank/DDBJ whole genome shotgun (WGS) entry which is preliminary data.</text>
</comment>
<feature type="domain" description="Chitin-binding type-4" evidence="7">
    <location>
        <begin position="179"/>
        <end position="302"/>
    </location>
</feature>
<feature type="domain" description="Chitin-binding type-4" evidence="7">
    <location>
        <begin position="893"/>
        <end position="1081"/>
    </location>
</feature>
<keyword evidence="9" id="KW-1185">Reference proteome</keyword>
<dbReference type="InterPro" id="IPR052282">
    <property type="entry name" value="Starch-active_LPMO"/>
</dbReference>
<keyword evidence="5" id="KW-0325">Glycoprotein</keyword>
<dbReference type="Proteomes" id="UP000719412">
    <property type="component" value="Unassembled WGS sequence"/>
</dbReference>
<comment type="similarity">
    <text evidence="6">Belongs to the polysaccharide monooxygenase AA13 family.</text>
</comment>
<reference evidence="8" key="1">
    <citation type="journal article" date="2020" name="J Insects Food Feed">
        <title>The yellow mealworm (Tenebrio molitor) genome: a resource for the emerging insects as food and feed industry.</title>
        <authorList>
            <person name="Eriksson T."/>
            <person name="Andere A."/>
            <person name="Kelstrup H."/>
            <person name="Emery V."/>
            <person name="Picard C."/>
        </authorList>
    </citation>
    <scope>NUCLEOTIDE SEQUENCE</scope>
    <source>
        <strain evidence="8">Stoneville</strain>
        <tissue evidence="8">Whole head</tissue>
    </source>
</reference>
<keyword evidence="3" id="KW-0186">Copper</keyword>
<accession>A0A8J6H9H7</accession>
<evidence type="ECO:0000256" key="4">
    <source>
        <dbReference type="ARBA" id="ARBA00023157"/>
    </source>
</evidence>
<evidence type="ECO:0000259" key="7">
    <source>
        <dbReference type="Pfam" id="PF03067"/>
    </source>
</evidence>
<evidence type="ECO:0000256" key="3">
    <source>
        <dbReference type="ARBA" id="ARBA00023008"/>
    </source>
</evidence>
<reference evidence="8" key="2">
    <citation type="submission" date="2021-08" db="EMBL/GenBank/DDBJ databases">
        <authorList>
            <person name="Eriksson T."/>
        </authorList>
    </citation>
    <scope>NUCLEOTIDE SEQUENCE</scope>
    <source>
        <strain evidence="8">Stoneville</strain>
        <tissue evidence="8">Whole head</tissue>
    </source>
</reference>
<evidence type="ECO:0000256" key="2">
    <source>
        <dbReference type="ARBA" id="ARBA00022723"/>
    </source>
</evidence>
<dbReference type="PANTHER" id="PTHR36575">
    <property type="entry name" value="BINDING PROTEIN, PUTATIVE (AFU_ORTHOLOGUE AFUA_1G14430)-RELATED"/>
    <property type="match status" value="1"/>
</dbReference>
<protein>
    <recommendedName>
        <fullName evidence="7">Chitin-binding type-4 domain-containing protein</fullName>
    </recommendedName>
</protein>
<gene>
    <name evidence="8" type="ORF">GEV33_013088</name>
</gene>
<organism evidence="8 9">
    <name type="scientific">Tenebrio molitor</name>
    <name type="common">Yellow mealworm beetle</name>
    <dbReference type="NCBI Taxonomy" id="7067"/>
    <lineage>
        <taxon>Eukaryota</taxon>
        <taxon>Metazoa</taxon>
        <taxon>Ecdysozoa</taxon>
        <taxon>Arthropoda</taxon>
        <taxon>Hexapoda</taxon>
        <taxon>Insecta</taxon>
        <taxon>Pterygota</taxon>
        <taxon>Neoptera</taxon>
        <taxon>Endopterygota</taxon>
        <taxon>Coleoptera</taxon>
        <taxon>Polyphaga</taxon>
        <taxon>Cucujiformia</taxon>
        <taxon>Tenebrionidae</taxon>
        <taxon>Tenebrio</taxon>
    </lineage>
</organism>
<evidence type="ECO:0000313" key="8">
    <source>
        <dbReference type="EMBL" id="KAH0809703.1"/>
    </source>
</evidence>
<evidence type="ECO:0000256" key="1">
    <source>
        <dbReference type="ARBA" id="ARBA00001973"/>
    </source>
</evidence>
<feature type="domain" description="Chitin-binding type-4" evidence="7">
    <location>
        <begin position="1244"/>
        <end position="1430"/>
    </location>
</feature>
<evidence type="ECO:0000313" key="9">
    <source>
        <dbReference type="Proteomes" id="UP000719412"/>
    </source>
</evidence>
<evidence type="ECO:0000256" key="6">
    <source>
        <dbReference type="ARBA" id="ARBA00034311"/>
    </source>
</evidence>
<dbReference type="GO" id="GO:0046872">
    <property type="term" value="F:metal ion binding"/>
    <property type="evidence" value="ECO:0007669"/>
    <property type="project" value="UniProtKB-KW"/>
</dbReference>
<dbReference type="PANTHER" id="PTHR36575:SF2">
    <property type="entry name" value="CHITIN-BINDING TYPE-4 DOMAIN-CONTAINING PROTEIN-RELATED"/>
    <property type="match status" value="1"/>
</dbReference>
<dbReference type="Pfam" id="PF03067">
    <property type="entry name" value="LPMO_10"/>
    <property type="match status" value="6"/>
</dbReference>
<feature type="domain" description="Chitin-binding type-4" evidence="7">
    <location>
        <begin position="2"/>
        <end position="163"/>
    </location>
</feature>
<evidence type="ECO:0000256" key="5">
    <source>
        <dbReference type="ARBA" id="ARBA00023180"/>
    </source>
</evidence>
<dbReference type="EMBL" id="JABDTM020027972">
    <property type="protein sequence ID" value="KAH0809703.1"/>
    <property type="molecule type" value="Genomic_DNA"/>
</dbReference>
<sequence length="1433" mass="158896">MMLVPPNRSSLWRLNKTAPVNYNDNQNFCGGSSIQWGQFGGKCGPCGDRYSDPHPQDNENTGKYGQGIVVAEYTAGSEIDVQVLLTANHLGFFKYSLCVLKDPNAPELDENCFVPLTFSDGSAKYNVQQRDKQVYNKIKLPKTISCDRCVLRWHYTAVDRENAMLNVLCVESTLWWWSHGMMLVPPNRSSLWRLNKTAPVNYNDNQNFCGGASIQWGQFGGKCGPCGDVYSDPHPQDNENTGKYGQGIIVAEYTAGSEIDVQVLLTVNHLGFFKYSLCVLKDPNAPELDENCFVPLTFSDGSAKYNVQQRDKQIKIGESVKMGRRGSDVALNKLLDLVLTLELSMFISLAHENLVPSDMSKMVLRAQETGKVLPNRNEIGGGARTTRTLANERTILNIGEENGIRSIRKVFQELDISSRSVHRVLKENRIILSTILVCNTSNQKITLFEEIFVKKAAEDENFISRILFSNEPYFDKFDNPGNIHRISVKQSQKQLHSIVSLVVFCMLVQKIAGHGMMLQPPNRSSLWRFNPSAPANYDDNQNYCGGAGVHHATNGGKCGVCGDVYTAPHPQPNENTGKYGQGIIAAEYSAGSVIDVEVLLTTNHKGQFSFSLCVLGNPNAPESGESCFQPVKLATGADQYNVVTGEKNISTKVKLPDGLRCDRCVLRWEYVAGIYFYPTKIFAKMYLRQLSLLIFCLLVAKISGHGMMLEPPNRSSLWRFDPSAPPNYNDNENFCGGADVQWHQYDGKCGLCGDEFGKPHPQANENTGTYGQGKVVREYTSGSVIDVQVLLTTNHLGFFNFSLCVLQNPDAPEPDESCFQTLTLGNGEINYNVVSGEKSIDTQVKLPDGLTCNRCVLRWHYITEIYRTMTAKMVVLSVTLFVFCLLVEKISGHGMMLEPPNRSSLWRFDPTAPPNYDDNQNFCGGVAVQWNRFNGLCGVCGDPYDAAHPQDNENTGTYGQGKIVRQYSSGSDVDVQIKLTANHMGYFNFSLCVLQDPNAPESGEDCFQPLTLSNGEPRYDIQVTDKTLTADLQVKLPDGLTCDRCVLRWHYNAGNTWGECDDGSYAEGCGPQETFRSCADLMKQRPSTRGMRSYTARVTCYGKAPAETTTAISHPAPWCALDFHCNVGVKGEQMFNWRMSTTQGLNRDSSKQAFQGTEVYFYQKEFWLLYVEPPPGAECPVGRWGSRHCLQILTEASHRFPLPSVAPAIGDTSLTHYKACGTFNNVTNAYCDGTLILLTEIAGHGMMLEPPNRSSLWRFDQTATPNYQDNQNFCGGSYVQWSLNGGKCGVCGDSYTDAHPQDNENTGKFGQGKIVRTYKAGSVIDVEVLLTKNHLGNFQFSLCEITNSNAPESGEDCFKVLPLADGSSQYNVVANESEVKVALRLPEGKTCEQCVLRWQYTAGNNWGDCGNGTWDKGCGPQETFRTCADVAIV</sequence>
<proteinExistence type="inferred from homology"/>
<keyword evidence="2" id="KW-0479">Metal-binding</keyword>
<dbReference type="InterPro" id="IPR004302">
    <property type="entry name" value="Cellulose/chitin-bd_N"/>
</dbReference>